<protein>
    <submittedName>
        <fullName evidence="10">Putative PurR-regulated permease PerM</fullName>
    </submittedName>
</protein>
<proteinExistence type="inferred from homology"/>
<evidence type="ECO:0000256" key="3">
    <source>
        <dbReference type="ARBA" id="ARBA00022448"/>
    </source>
</evidence>
<feature type="compositionally biased region" description="Basic residues" evidence="8">
    <location>
        <begin position="24"/>
        <end position="37"/>
    </location>
</feature>
<feature type="transmembrane region" description="Helical" evidence="9">
    <location>
        <begin position="389"/>
        <end position="422"/>
    </location>
</feature>
<evidence type="ECO:0000256" key="4">
    <source>
        <dbReference type="ARBA" id="ARBA00022475"/>
    </source>
</evidence>
<keyword evidence="5 9" id="KW-0812">Transmembrane</keyword>
<dbReference type="Pfam" id="PF01594">
    <property type="entry name" value="AI-2E_transport"/>
    <property type="match status" value="1"/>
</dbReference>
<dbReference type="EMBL" id="RJKN01000003">
    <property type="protein sequence ID" value="ROP43856.1"/>
    <property type="molecule type" value="Genomic_DNA"/>
</dbReference>
<evidence type="ECO:0000256" key="1">
    <source>
        <dbReference type="ARBA" id="ARBA00004651"/>
    </source>
</evidence>
<dbReference type="InterPro" id="IPR002549">
    <property type="entry name" value="AI-2E-like"/>
</dbReference>
<dbReference type="GO" id="GO:0055085">
    <property type="term" value="P:transmembrane transport"/>
    <property type="evidence" value="ECO:0007669"/>
    <property type="project" value="TreeGrafter"/>
</dbReference>
<dbReference type="AlphaFoldDB" id="A0A3N1HN18"/>
<comment type="caution">
    <text evidence="10">The sequence shown here is derived from an EMBL/GenBank/DDBJ whole genome shotgun (WGS) entry which is preliminary data.</text>
</comment>
<feature type="transmembrane region" description="Helical" evidence="9">
    <location>
        <begin position="241"/>
        <end position="261"/>
    </location>
</feature>
<feature type="transmembrane region" description="Helical" evidence="9">
    <location>
        <begin position="97"/>
        <end position="114"/>
    </location>
</feature>
<feature type="transmembrane region" description="Helical" evidence="9">
    <location>
        <begin position="320"/>
        <end position="339"/>
    </location>
</feature>
<feature type="region of interest" description="Disordered" evidence="8">
    <location>
        <begin position="1"/>
        <end position="83"/>
    </location>
</feature>
<evidence type="ECO:0000256" key="5">
    <source>
        <dbReference type="ARBA" id="ARBA00022692"/>
    </source>
</evidence>
<keyword evidence="11" id="KW-1185">Reference proteome</keyword>
<comment type="similarity">
    <text evidence="2">Belongs to the autoinducer-2 exporter (AI-2E) (TC 2.A.86) family.</text>
</comment>
<feature type="transmembrane region" description="Helical" evidence="9">
    <location>
        <begin position="346"/>
        <end position="369"/>
    </location>
</feature>
<dbReference type="GO" id="GO:0005886">
    <property type="term" value="C:plasma membrane"/>
    <property type="evidence" value="ECO:0007669"/>
    <property type="project" value="UniProtKB-SubCell"/>
</dbReference>
<gene>
    <name evidence="10" type="ORF">EDC03_1452</name>
</gene>
<keyword evidence="4" id="KW-1003">Cell membrane</keyword>
<reference evidence="10 11" key="1">
    <citation type="journal article" date="2015" name="Stand. Genomic Sci.">
        <title>Genomic Encyclopedia of Bacterial and Archaeal Type Strains, Phase III: the genomes of soil and plant-associated and newly described type strains.</title>
        <authorList>
            <person name="Whitman W.B."/>
            <person name="Woyke T."/>
            <person name="Klenk H.P."/>
            <person name="Zhou Y."/>
            <person name="Lilburn T.G."/>
            <person name="Beck B.J."/>
            <person name="De Vos P."/>
            <person name="Vandamme P."/>
            <person name="Eisen J.A."/>
            <person name="Garrity G."/>
            <person name="Hugenholtz P."/>
            <person name="Kyrpides N.C."/>
        </authorList>
    </citation>
    <scope>NUCLEOTIDE SEQUENCE [LARGE SCALE GENOMIC DNA]</scope>
    <source>
        <strain evidence="10 11">CECT 7306</strain>
    </source>
</reference>
<keyword evidence="3" id="KW-0813">Transport</keyword>
<evidence type="ECO:0000256" key="7">
    <source>
        <dbReference type="ARBA" id="ARBA00023136"/>
    </source>
</evidence>
<accession>A0A3N1HN18</accession>
<feature type="compositionally biased region" description="Low complexity" evidence="8">
    <location>
        <begin position="1"/>
        <end position="10"/>
    </location>
</feature>
<feature type="compositionally biased region" description="Pro residues" evidence="8">
    <location>
        <begin position="61"/>
        <end position="70"/>
    </location>
</feature>
<keyword evidence="6 9" id="KW-1133">Transmembrane helix</keyword>
<dbReference type="OrthoDB" id="5242074at2"/>
<dbReference type="InParanoid" id="A0A3N1HN18"/>
<evidence type="ECO:0000313" key="10">
    <source>
        <dbReference type="EMBL" id="ROP43856.1"/>
    </source>
</evidence>
<evidence type="ECO:0000256" key="9">
    <source>
        <dbReference type="SAM" id="Phobius"/>
    </source>
</evidence>
<dbReference type="PANTHER" id="PTHR21716">
    <property type="entry name" value="TRANSMEMBRANE PROTEIN"/>
    <property type="match status" value="1"/>
</dbReference>
<feature type="transmembrane region" description="Helical" evidence="9">
    <location>
        <begin position="120"/>
        <end position="141"/>
    </location>
</feature>
<evidence type="ECO:0000313" key="11">
    <source>
        <dbReference type="Proteomes" id="UP000276232"/>
    </source>
</evidence>
<evidence type="ECO:0000256" key="2">
    <source>
        <dbReference type="ARBA" id="ARBA00009773"/>
    </source>
</evidence>
<keyword evidence="7 9" id="KW-0472">Membrane</keyword>
<feature type="transmembrane region" description="Helical" evidence="9">
    <location>
        <begin position="153"/>
        <end position="178"/>
    </location>
</feature>
<name>A0A3N1HN18_9ACTN</name>
<dbReference type="RefSeq" id="WP_123379531.1">
    <property type="nucleotide sequence ID" value="NZ_RJKN01000003.1"/>
</dbReference>
<dbReference type="PANTHER" id="PTHR21716:SF53">
    <property type="entry name" value="PERMEASE PERM-RELATED"/>
    <property type="match status" value="1"/>
</dbReference>
<comment type="subcellular location">
    <subcellularLocation>
        <location evidence="1">Cell membrane</location>
        <topology evidence="1">Multi-pass membrane protein</topology>
    </subcellularLocation>
</comment>
<evidence type="ECO:0000256" key="8">
    <source>
        <dbReference type="SAM" id="MobiDB-lite"/>
    </source>
</evidence>
<sequence length="435" mass="45268">MSPSPDGVPDVPDDGTPPPPPAGRRPRRVPRWRRALRAAREARTVAPPPHDETLDDVLAHAPPPPPPPAPGLAAPRPDEAEGPFGPLGTAFNRSHPFYLGFVGAVGVLVALLLARAVTELAQVITFVLIAFFLALALEPVVDALERRGLPRPAGIVAVFGGLLVLVGSFVAAVIPVLVEQAAELVQAVPDTVADIQGQQWFLDLDERYDVVGRVSAEVTEALTTGDGLQVLAGGLLGAGQAVVSGVVSTLTVLVLTLYLLASLRAARAAGYRLVPASRRRRVQLLGDEISRRIGGYVIGQLSLATLNGVLTYVLVLVLDLPYAIVLAVTVGLLGVIPLIGATLGAVVVAVVALATSPWLALVVAVYYLVYQQLENYVLAPRIMQRTVSVPGAVALVAALAGGSLLGLLGALVAIPLAAGVLLVVQEVVVPRQDRS</sequence>
<dbReference type="Proteomes" id="UP000276232">
    <property type="component" value="Unassembled WGS sequence"/>
</dbReference>
<feature type="transmembrane region" description="Helical" evidence="9">
    <location>
        <begin position="293"/>
        <end position="314"/>
    </location>
</feature>
<evidence type="ECO:0000256" key="6">
    <source>
        <dbReference type="ARBA" id="ARBA00022989"/>
    </source>
</evidence>
<organism evidence="10 11">
    <name type="scientific">Pseudokineococcus lusitanus</name>
    <dbReference type="NCBI Taxonomy" id="763993"/>
    <lineage>
        <taxon>Bacteria</taxon>
        <taxon>Bacillati</taxon>
        <taxon>Actinomycetota</taxon>
        <taxon>Actinomycetes</taxon>
        <taxon>Kineosporiales</taxon>
        <taxon>Kineosporiaceae</taxon>
        <taxon>Pseudokineococcus</taxon>
    </lineage>
</organism>